<organism evidence="1 2">
    <name type="scientific">Sphaerosporella brunnea</name>
    <dbReference type="NCBI Taxonomy" id="1250544"/>
    <lineage>
        <taxon>Eukaryota</taxon>
        <taxon>Fungi</taxon>
        <taxon>Dikarya</taxon>
        <taxon>Ascomycota</taxon>
        <taxon>Pezizomycotina</taxon>
        <taxon>Pezizomycetes</taxon>
        <taxon>Pezizales</taxon>
        <taxon>Pyronemataceae</taxon>
        <taxon>Sphaerosporella</taxon>
    </lineage>
</organism>
<reference evidence="1 2" key="1">
    <citation type="submission" date="2019-09" db="EMBL/GenBank/DDBJ databases">
        <title>Draft genome of the ectomycorrhizal ascomycete Sphaerosporella brunnea.</title>
        <authorList>
            <consortium name="DOE Joint Genome Institute"/>
            <person name="Benucci G.M."/>
            <person name="Marozzi G."/>
            <person name="Antonielli L."/>
            <person name="Sanchez S."/>
            <person name="Marco P."/>
            <person name="Wang X."/>
            <person name="Falini L.B."/>
            <person name="Barry K."/>
            <person name="Haridas S."/>
            <person name="Lipzen A."/>
            <person name="Labutti K."/>
            <person name="Grigoriev I.V."/>
            <person name="Murat C."/>
            <person name="Martin F."/>
            <person name="Albertini E."/>
            <person name="Donnini D."/>
            <person name="Bonito G."/>
        </authorList>
    </citation>
    <scope>NUCLEOTIDE SEQUENCE [LARGE SCALE GENOMIC DNA]</scope>
    <source>
        <strain evidence="1 2">Sb_GMNB300</strain>
    </source>
</reference>
<accession>A0A5J5F728</accession>
<dbReference type="AlphaFoldDB" id="A0A5J5F728"/>
<sequence length="96" mass="10833">MGNTKPAIPADTADIVLVITAHDSLTILVPAYETLQWVCYLLAHVFGIASDNIVFIDEEGNSSPPMNHRVSKLYYGLQYQEFPLGWEYRFEAVIDE</sequence>
<proteinExistence type="predicted"/>
<keyword evidence="2" id="KW-1185">Reference proteome</keyword>
<comment type="caution">
    <text evidence="1">The sequence shown here is derived from an EMBL/GenBank/DDBJ whole genome shotgun (WGS) entry which is preliminary data.</text>
</comment>
<dbReference type="InParanoid" id="A0A5J5F728"/>
<evidence type="ECO:0000313" key="1">
    <source>
        <dbReference type="EMBL" id="KAA8912121.1"/>
    </source>
</evidence>
<evidence type="ECO:0000313" key="2">
    <source>
        <dbReference type="Proteomes" id="UP000326924"/>
    </source>
</evidence>
<protein>
    <submittedName>
        <fullName evidence="1">Uncharacterized protein</fullName>
    </submittedName>
</protein>
<name>A0A5J5F728_9PEZI</name>
<gene>
    <name evidence="1" type="ORF">FN846DRAFT_903866</name>
</gene>
<dbReference type="EMBL" id="VXIS01000028">
    <property type="protein sequence ID" value="KAA8912121.1"/>
    <property type="molecule type" value="Genomic_DNA"/>
</dbReference>
<dbReference type="Proteomes" id="UP000326924">
    <property type="component" value="Unassembled WGS sequence"/>
</dbReference>